<feature type="transmembrane region" description="Helical" evidence="1">
    <location>
        <begin position="76"/>
        <end position="96"/>
    </location>
</feature>
<keyword evidence="1" id="KW-0812">Transmembrane</keyword>
<dbReference type="Proteomes" id="UP001387100">
    <property type="component" value="Unassembled WGS sequence"/>
</dbReference>
<feature type="transmembrane region" description="Helical" evidence="1">
    <location>
        <begin position="47"/>
        <end position="70"/>
    </location>
</feature>
<name>A0ABU8RK42_9ACTN</name>
<dbReference type="InterPro" id="IPR009937">
    <property type="entry name" value="Phage_holin_3_6"/>
</dbReference>
<evidence type="ECO:0000313" key="3">
    <source>
        <dbReference type="Proteomes" id="UP001387100"/>
    </source>
</evidence>
<keyword evidence="1" id="KW-1133">Transmembrane helix</keyword>
<dbReference type="RefSeq" id="WP_339574805.1">
    <property type="nucleotide sequence ID" value="NZ_JBBIAA010000008.1"/>
</dbReference>
<evidence type="ECO:0000256" key="1">
    <source>
        <dbReference type="SAM" id="Phobius"/>
    </source>
</evidence>
<organism evidence="2 3">
    <name type="scientific">Pseudokineococcus basanitobsidens</name>
    <dbReference type="NCBI Taxonomy" id="1926649"/>
    <lineage>
        <taxon>Bacteria</taxon>
        <taxon>Bacillati</taxon>
        <taxon>Actinomycetota</taxon>
        <taxon>Actinomycetes</taxon>
        <taxon>Kineosporiales</taxon>
        <taxon>Kineosporiaceae</taxon>
        <taxon>Pseudokineococcus</taxon>
    </lineage>
</organism>
<protein>
    <submittedName>
        <fullName evidence="2">Phage holin family protein</fullName>
    </submittedName>
</protein>
<accession>A0ABU8RK42</accession>
<gene>
    <name evidence="2" type="ORF">WDZ17_08950</name>
</gene>
<reference evidence="2 3" key="1">
    <citation type="journal article" date="2017" name="Int. J. Syst. Evol. Microbiol.">
        <title>Pseudokineococcus basanitobsidens sp. nov., isolated from volcanic rock.</title>
        <authorList>
            <person name="Lee D.W."/>
            <person name="Park M.Y."/>
            <person name="Kim J.J."/>
            <person name="Kim B.S."/>
        </authorList>
    </citation>
    <scope>NUCLEOTIDE SEQUENCE [LARGE SCALE GENOMIC DNA]</scope>
    <source>
        <strain evidence="2 3">DSM 103726</strain>
    </source>
</reference>
<proteinExistence type="predicted"/>
<dbReference type="EMBL" id="JBBIAA010000008">
    <property type="protein sequence ID" value="MEJ5945420.1"/>
    <property type="molecule type" value="Genomic_DNA"/>
</dbReference>
<keyword evidence="1" id="KW-0472">Membrane</keyword>
<sequence>MAEDKTVGQLVVDVKRDVTALVRTEIALAKAELKDDAKAAGIGAGMFAGAALFGFFALMLLLVGGSLALALVLPTWLSFLIVGVLLLVVAGVLALVGKGRISKVRPPERTIATAKESAQALKGVR</sequence>
<keyword evidence="3" id="KW-1185">Reference proteome</keyword>
<dbReference type="Pfam" id="PF07332">
    <property type="entry name" value="Phage_holin_3_6"/>
    <property type="match status" value="1"/>
</dbReference>
<evidence type="ECO:0000313" key="2">
    <source>
        <dbReference type="EMBL" id="MEJ5945420.1"/>
    </source>
</evidence>
<comment type="caution">
    <text evidence="2">The sequence shown here is derived from an EMBL/GenBank/DDBJ whole genome shotgun (WGS) entry which is preliminary data.</text>
</comment>